<feature type="region of interest" description="Disordered" evidence="1">
    <location>
        <begin position="110"/>
        <end position="129"/>
    </location>
</feature>
<name>A0A507QQU6_MONPU</name>
<dbReference type="PANTHER" id="PTHR21193">
    <property type="entry name" value="OXIDOREDUCTASE-LIKE DOMAIN-CONTAINING PROTEIN 1"/>
    <property type="match status" value="1"/>
</dbReference>
<organism evidence="3 4">
    <name type="scientific">Monascus purpureus</name>
    <name type="common">Red mold</name>
    <name type="synonym">Monascus anka</name>
    <dbReference type="NCBI Taxonomy" id="5098"/>
    <lineage>
        <taxon>Eukaryota</taxon>
        <taxon>Fungi</taxon>
        <taxon>Dikarya</taxon>
        <taxon>Ascomycota</taxon>
        <taxon>Pezizomycotina</taxon>
        <taxon>Eurotiomycetes</taxon>
        <taxon>Eurotiomycetidae</taxon>
        <taxon>Eurotiales</taxon>
        <taxon>Aspergillaceae</taxon>
        <taxon>Monascus</taxon>
    </lineage>
</organism>
<evidence type="ECO:0000256" key="1">
    <source>
        <dbReference type="SAM" id="MobiDB-lite"/>
    </source>
</evidence>
<evidence type="ECO:0000313" key="3">
    <source>
        <dbReference type="EMBL" id="TQB70820.1"/>
    </source>
</evidence>
<proteinExistence type="predicted"/>
<dbReference type="GO" id="GO:0005739">
    <property type="term" value="C:mitochondrion"/>
    <property type="evidence" value="ECO:0007669"/>
    <property type="project" value="TreeGrafter"/>
</dbReference>
<evidence type="ECO:0000259" key="2">
    <source>
        <dbReference type="Pfam" id="PF09791"/>
    </source>
</evidence>
<dbReference type="Proteomes" id="UP000319663">
    <property type="component" value="Unassembled WGS sequence"/>
</dbReference>
<feature type="compositionally biased region" description="Basic and acidic residues" evidence="1">
    <location>
        <begin position="209"/>
        <end position="221"/>
    </location>
</feature>
<dbReference type="InterPro" id="IPR019180">
    <property type="entry name" value="Oxidoreductase-like_N"/>
</dbReference>
<dbReference type="OrthoDB" id="10064411at2759"/>
<keyword evidence="4" id="KW-1185">Reference proteome</keyword>
<reference evidence="3 4" key="1">
    <citation type="submission" date="2019-06" db="EMBL/GenBank/DDBJ databases">
        <title>Wine fermentation using esterase from Monascus purpureus.</title>
        <authorList>
            <person name="Geng C."/>
            <person name="Zhang Y."/>
        </authorList>
    </citation>
    <scope>NUCLEOTIDE SEQUENCE [LARGE SCALE GENOMIC DNA]</scope>
    <source>
        <strain evidence="3">HQ1</strain>
    </source>
</reference>
<feature type="region of interest" description="Disordered" evidence="1">
    <location>
        <begin position="209"/>
        <end position="252"/>
    </location>
</feature>
<evidence type="ECO:0000313" key="4">
    <source>
        <dbReference type="Proteomes" id="UP000319663"/>
    </source>
</evidence>
<feature type="domain" description="Oxidoreductase-like" evidence="2">
    <location>
        <begin position="159"/>
        <end position="203"/>
    </location>
</feature>
<gene>
    <name evidence="3" type="ORF">MPDQ_008045</name>
</gene>
<dbReference type="AlphaFoldDB" id="A0A507QQU6"/>
<dbReference type="InterPro" id="IPR039251">
    <property type="entry name" value="OXLD1"/>
</dbReference>
<dbReference type="PANTHER" id="PTHR21193:SF3">
    <property type="entry name" value="OXIDOREDUCTASE-LIKE DOMAIN-CONTAINING PROTEIN 1"/>
    <property type="match status" value="1"/>
</dbReference>
<protein>
    <recommendedName>
        <fullName evidence="2">Oxidoreductase-like domain-containing protein</fullName>
    </recommendedName>
</protein>
<feature type="compositionally biased region" description="Low complexity" evidence="1">
    <location>
        <begin position="119"/>
        <end position="129"/>
    </location>
</feature>
<dbReference type="EMBL" id="VIFY01000094">
    <property type="protein sequence ID" value="TQB70820.1"/>
    <property type="molecule type" value="Genomic_DNA"/>
</dbReference>
<accession>A0A507QQU6</accession>
<dbReference type="Pfam" id="PF09791">
    <property type="entry name" value="Oxidored-like"/>
    <property type="match status" value="1"/>
</dbReference>
<dbReference type="STRING" id="5098.A0A507QQU6"/>
<comment type="caution">
    <text evidence="3">The sequence shown here is derived from an EMBL/GenBank/DDBJ whole genome shotgun (WGS) entry which is preliminary data.</text>
</comment>
<sequence>MESLAVATRRSLPRRTVRLSCLLRHSLPISKTSALSPRPILLRQHAFLPTHPRLEAHLSAPTKNGDSSVEGLDRTAVRQQYPLSGYYLDILNTRSPYSDLATSSRPVVEPTIMTEDKPSPSSTVQPQSPQDRMAIVFGSRLASPGYRSSRLPPESTWKTVNGVAIPPRPEEPDNCCMSGCVHCVWDDYREAVEEWAARLEEARAKVHPSIETDMRSGRRPEVASASLSMDDDGGGSETNWAPPSSEDGLFADIPVGIREFMKTEKRLRQKHREKASA</sequence>